<evidence type="ECO:0000313" key="5">
    <source>
        <dbReference type="EMBL" id="KAK4112808.1"/>
    </source>
</evidence>
<keyword evidence="1 5" id="KW-0489">Methyltransferase</keyword>
<dbReference type="SUPFAM" id="SSF53335">
    <property type="entry name" value="S-adenosyl-L-methionine-dependent methyltransferases"/>
    <property type="match status" value="1"/>
</dbReference>
<keyword evidence="2" id="KW-0808">Transferase</keyword>
<dbReference type="PROSITE" id="PS51682">
    <property type="entry name" value="SAM_OMT_I"/>
    <property type="match status" value="1"/>
</dbReference>
<organism evidence="5 6">
    <name type="scientific">Canariomyces notabilis</name>
    <dbReference type="NCBI Taxonomy" id="2074819"/>
    <lineage>
        <taxon>Eukaryota</taxon>
        <taxon>Fungi</taxon>
        <taxon>Dikarya</taxon>
        <taxon>Ascomycota</taxon>
        <taxon>Pezizomycotina</taxon>
        <taxon>Sordariomycetes</taxon>
        <taxon>Sordariomycetidae</taxon>
        <taxon>Sordariales</taxon>
        <taxon>Chaetomiaceae</taxon>
        <taxon>Canariomyces</taxon>
    </lineage>
</organism>
<evidence type="ECO:0000256" key="3">
    <source>
        <dbReference type="ARBA" id="ARBA00022691"/>
    </source>
</evidence>
<dbReference type="CDD" id="cd02440">
    <property type="entry name" value="AdoMet_MTases"/>
    <property type="match status" value="1"/>
</dbReference>
<comment type="similarity">
    <text evidence="4">Belongs to the class I-like SAM-binding methyltransferase superfamily. Cation-dependent O-methyltransferase family.</text>
</comment>
<reference evidence="5" key="1">
    <citation type="journal article" date="2023" name="Mol. Phylogenet. Evol.">
        <title>Genome-scale phylogeny and comparative genomics of the fungal order Sordariales.</title>
        <authorList>
            <person name="Hensen N."/>
            <person name="Bonometti L."/>
            <person name="Westerberg I."/>
            <person name="Brannstrom I.O."/>
            <person name="Guillou S."/>
            <person name="Cros-Aarteil S."/>
            <person name="Calhoun S."/>
            <person name="Haridas S."/>
            <person name="Kuo A."/>
            <person name="Mondo S."/>
            <person name="Pangilinan J."/>
            <person name="Riley R."/>
            <person name="LaButti K."/>
            <person name="Andreopoulos B."/>
            <person name="Lipzen A."/>
            <person name="Chen C."/>
            <person name="Yan M."/>
            <person name="Daum C."/>
            <person name="Ng V."/>
            <person name="Clum A."/>
            <person name="Steindorff A."/>
            <person name="Ohm R.A."/>
            <person name="Martin F."/>
            <person name="Silar P."/>
            <person name="Natvig D.O."/>
            <person name="Lalanne C."/>
            <person name="Gautier V."/>
            <person name="Ament-Velasquez S.L."/>
            <person name="Kruys A."/>
            <person name="Hutchinson M.I."/>
            <person name="Powell A.J."/>
            <person name="Barry K."/>
            <person name="Miller A.N."/>
            <person name="Grigoriev I.V."/>
            <person name="Debuchy R."/>
            <person name="Gladieux P."/>
            <person name="Hiltunen Thoren M."/>
            <person name="Johannesson H."/>
        </authorList>
    </citation>
    <scope>NUCLEOTIDE SEQUENCE</scope>
    <source>
        <strain evidence="5">CBS 508.74</strain>
    </source>
</reference>
<proteinExistence type="inferred from homology"/>
<accession>A0AAN6YT46</accession>
<dbReference type="InterPro" id="IPR002935">
    <property type="entry name" value="SAM_O-MeTrfase"/>
</dbReference>
<dbReference type="Gene3D" id="3.40.50.150">
    <property type="entry name" value="Vaccinia Virus protein VP39"/>
    <property type="match status" value="1"/>
</dbReference>
<dbReference type="PANTHER" id="PTHR10509:SF14">
    <property type="entry name" value="CAFFEOYL-COA O-METHYLTRANSFERASE 3-RELATED"/>
    <property type="match status" value="1"/>
</dbReference>
<gene>
    <name evidence="5" type="ORF">N656DRAFT_779039</name>
</gene>
<sequence length="235" mass="25300">MSGSGGTANPAWTAVDAYSFSHCHPASRPNTTILENTLKATEEAGLPAIAVSPSQGKFLALHCRSHGVTHALEVGTLGGYSAIWLASANPHLVKLTTVEYDAHHVEVARKNIEAAGLSDRIEVIHGAALDVLPKLQEEVKAGKREKFGFVFIDADKVNNWNYFKMALEMVRPNSVICVDNVVRRGKLADADNTEEGVVGSRQVVENAGKEKGVDAVVLQTVGEKGYDGWLWALVE</sequence>
<dbReference type="EMBL" id="MU853341">
    <property type="protein sequence ID" value="KAK4112808.1"/>
    <property type="molecule type" value="Genomic_DNA"/>
</dbReference>
<name>A0AAN6YT46_9PEZI</name>
<dbReference type="AlphaFoldDB" id="A0AAN6YT46"/>
<dbReference type="RefSeq" id="XP_064670378.1">
    <property type="nucleotide sequence ID" value="XM_064815116.1"/>
</dbReference>
<protein>
    <submittedName>
        <fullName evidence="5">S-adenosyl-L-methionine-dependent methyltransferase</fullName>
    </submittedName>
</protein>
<evidence type="ECO:0000256" key="2">
    <source>
        <dbReference type="ARBA" id="ARBA00022679"/>
    </source>
</evidence>
<evidence type="ECO:0000313" key="6">
    <source>
        <dbReference type="Proteomes" id="UP001302812"/>
    </source>
</evidence>
<evidence type="ECO:0000256" key="4">
    <source>
        <dbReference type="ARBA" id="ARBA00023453"/>
    </source>
</evidence>
<dbReference type="PANTHER" id="PTHR10509">
    <property type="entry name" value="O-METHYLTRANSFERASE-RELATED"/>
    <property type="match status" value="1"/>
</dbReference>
<comment type="caution">
    <text evidence="5">The sequence shown here is derived from an EMBL/GenBank/DDBJ whole genome shotgun (WGS) entry which is preliminary data.</text>
</comment>
<dbReference type="Proteomes" id="UP001302812">
    <property type="component" value="Unassembled WGS sequence"/>
</dbReference>
<evidence type="ECO:0000256" key="1">
    <source>
        <dbReference type="ARBA" id="ARBA00022603"/>
    </source>
</evidence>
<dbReference type="GeneID" id="89939241"/>
<dbReference type="InterPro" id="IPR050362">
    <property type="entry name" value="Cation-dep_OMT"/>
</dbReference>
<reference evidence="5" key="2">
    <citation type="submission" date="2023-05" db="EMBL/GenBank/DDBJ databases">
        <authorList>
            <consortium name="Lawrence Berkeley National Laboratory"/>
            <person name="Steindorff A."/>
            <person name="Hensen N."/>
            <person name="Bonometti L."/>
            <person name="Westerberg I."/>
            <person name="Brannstrom I.O."/>
            <person name="Guillou S."/>
            <person name="Cros-Aarteil S."/>
            <person name="Calhoun S."/>
            <person name="Haridas S."/>
            <person name="Kuo A."/>
            <person name="Mondo S."/>
            <person name="Pangilinan J."/>
            <person name="Riley R."/>
            <person name="Labutti K."/>
            <person name="Andreopoulos B."/>
            <person name="Lipzen A."/>
            <person name="Chen C."/>
            <person name="Yanf M."/>
            <person name="Daum C."/>
            <person name="Ng V."/>
            <person name="Clum A."/>
            <person name="Ohm R."/>
            <person name="Martin F."/>
            <person name="Silar P."/>
            <person name="Natvig D."/>
            <person name="Lalanne C."/>
            <person name="Gautier V."/>
            <person name="Ament-Velasquez S.L."/>
            <person name="Kruys A."/>
            <person name="Hutchinson M.I."/>
            <person name="Powell A.J."/>
            <person name="Barry K."/>
            <person name="Miller A.N."/>
            <person name="Grigoriev I.V."/>
            <person name="Debuchy R."/>
            <person name="Gladieux P."/>
            <person name="Thoren M.H."/>
            <person name="Johannesson H."/>
        </authorList>
    </citation>
    <scope>NUCLEOTIDE SEQUENCE</scope>
    <source>
        <strain evidence="5">CBS 508.74</strain>
    </source>
</reference>
<keyword evidence="3" id="KW-0949">S-adenosyl-L-methionine</keyword>
<dbReference type="GO" id="GO:0032259">
    <property type="term" value="P:methylation"/>
    <property type="evidence" value="ECO:0007669"/>
    <property type="project" value="UniProtKB-KW"/>
</dbReference>
<keyword evidence="6" id="KW-1185">Reference proteome</keyword>
<dbReference type="GO" id="GO:0008171">
    <property type="term" value="F:O-methyltransferase activity"/>
    <property type="evidence" value="ECO:0007669"/>
    <property type="project" value="InterPro"/>
</dbReference>
<dbReference type="InterPro" id="IPR029063">
    <property type="entry name" value="SAM-dependent_MTases_sf"/>
</dbReference>
<dbReference type="Pfam" id="PF01596">
    <property type="entry name" value="Methyltransf_3"/>
    <property type="match status" value="1"/>
</dbReference>
<dbReference type="GO" id="GO:0008757">
    <property type="term" value="F:S-adenosylmethionine-dependent methyltransferase activity"/>
    <property type="evidence" value="ECO:0007669"/>
    <property type="project" value="TreeGrafter"/>
</dbReference>